<name>A0A822YRK5_NELNU</name>
<dbReference type="PANTHER" id="PTHR15710">
    <property type="entry name" value="E3 UBIQUITIN-PROTEIN LIGASE PRAJA"/>
    <property type="match status" value="1"/>
</dbReference>
<evidence type="ECO:0000259" key="10">
    <source>
        <dbReference type="PROSITE" id="PS50089"/>
    </source>
</evidence>
<evidence type="ECO:0000256" key="7">
    <source>
        <dbReference type="ARBA" id="ARBA00022833"/>
    </source>
</evidence>
<keyword evidence="7" id="KW-0862">Zinc</keyword>
<evidence type="ECO:0000256" key="8">
    <source>
        <dbReference type="PROSITE-ProRule" id="PRU00175"/>
    </source>
</evidence>
<dbReference type="Gene3D" id="3.30.40.10">
    <property type="entry name" value="Zinc/RING finger domain, C3HC4 (zinc finger)"/>
    <property type="match status" value="1"/>
</dbReference>
<accession>A0A822YRK5</accession>
<dbReference type="PANTHER" id="PTHR15710:SF108">
    <property type="entry name" value="OS03G0286100 PROTEIN"/>
    <property type="match status" value="1"/>
</dbReference>
<evidence type="ECO:0000256" key="3">
    <source>
        <dbReference type="ARBA" id="ARBA00022679"/>
    </source>
</evidence>
<feature type="region of interest" description="Disordered" evidence="9">
    <location>
        <begin position="368"/>
        <end position="399"/>
    </location>
</feature>
<dbReference type="SUPFAM" id="SSF57850">
    <property type="entry name" value="RING/U-box"/>
    <property type="match status" value="1"/>
</dbReference>
<comment type="caution">
    <text evidence="11">The sequence shown here is derived from an EMBL/GenBank/DDBJ whole genome shotgun (WGS) entry which is preliminary data.</text>
</comment>
<keyword evidence="3" id="KW-0808">Transferase</keyword>
<feature type="region of interest" description="Disordered" evidence="9">
    <location>
        <begin position="189"/>
        <end position="232"/>
    </location>
</feature>
<feature type="domain" description="RING-type" evidence="10">
    <location>
        <begin position="320"/>
        <end position="361"/>
    </location>
</feature>
<dbReference type="InterPro" id="IPR001841">
    <property type="entry name" value="Znf_RING"/>
</dbReference>
<protein>
    <recommendedName>
        <fullName evidence="2">RING-type E3 ubiquitin transferase</fullName>
        <ecNumber evidence="2">2.3.2.27</ecNumber>
    </recommendedName>
</protein>
<comment type="catalytic activity">
    <reaction evidence="1">
        <text>S-ubiquitinyl-[E2 ubiquitin-conjugating enzyme]-L-cysteine + [acceptor protein]-L-lysine = [E2 ubiquitin-conjugating enzyme]-L-cysteine + N(6)-ubiquitinyl-[acceptor protein]-L-lysine.</text>
        <dbReference type="EC" id="2.3.2.27"/>
    </reaction>
</comment>
<evidence type="ECO:0000256" key="9">
    <source>
        <dbReference type="SAM" id="MobiDB-lite"/>
    </source>
</evidence>
<proteinExistence type="predicted"/>
<dbReference type="SMART" id="SM00184">
    <property type="entry name" value="RING"/>
    <property type="match status" value="1"/>
</dbReference>
<dbReference type="EC" id="2.3.2.27" evidence="2"/>
<reference evidence="11 12" key="1">
    <citation type="journal article" date="2020" name="Mol. Biol. Evol.">
        <title>Distinct Expression and Methylation Patterns for Genes with Different Fates following a Single Whole-Genome Duplication in Flowering Plants.</title>
        <authorList>
            <person name="Shi T."/>
            <person name="Rahmani R.S."/>
            <person name="Gugger P.F."/>
            <person name="Wang M."/>
            <person name="Li H."/>
            <person name="Zhang Y."/>
            <person name="Li Z."/>
            <person name="Wang Q."/>
            <person name="Van de Peer Y."/>
            <person name="Marchal K."/>
            <person name="Chen J."/>
        </authorList>
    </citation>
    <scope>NUCLEOTIDE SEQUENCE [LARGE SCALE GENOMIC DNA]</scope>
    <source>
        <tissue evidence="11">Leaf</tissue>
    </source>
</reference>
<dbReference type="FunFam" id="3.30.40.10:FF:000022">
    <property type="entry name" value="E3 ubiquitin-protein ligase RING1-like"/>
    <property type="match status" value="1"/>
</dbReference>
<keyword evidence="6" id="KW-0833">Ubl conjugation pathway</keyword>
<evidence type="ECO:0000256" key="1">
    <source>
        <dbReference type="ARBA" id="ARBA00000900"/>
    </source>
</evidence>
<sequence>MAEVSDLHLSVEDDEEGVEDIEDLDSVPYWSNDLDHDDIYVSDSDPFSPRLSEFVPSDPSVHAQVFFDGDDIDEREACGHIGDGDSSDSDSVADVSYFNHEDRVSFVMDLFERRAEQSHIVGNNDRVDNPFSETLNDSNFRVFEGNDEIGSNFLDLGLGLGLALDRHAGEDDDSGGFMIRERGDDFFVGRRPSVSESGDDSNYRSLDPYEESSPRLVNIESDSGDEEAGEDREETMRNLEWEVLLTANNLERNQELEHEESYLADPDAYIYPAEYEMIFGQFAETEASLKGSPPAAKTVVENLPSIFLTQDDVQNNNVLCAVCKDEISTSEQAKRLPCSHHYHGDCIIPWLSIRNTCPVCRYELPTDDPDYERRRTQRAGHRLSGDSQARNDFEIFPQH</sequence>
<evidence type="ECO:0000313" key="12">
    <source>
        <dbReference type="Proteomes" id="UP000607653"/>
    </source>
</evidence>
<feature type="compositionally biased region" description="Acidic residues" evidence="9">
    <location>
        <begin position="222"/>
        <end position="232"/>
    </location>
</feature>
<dbReference type="EMBL" id="DUZY01000004">
    <property type="protein sequence ID" value="DAD35150.1"/>
    <property type="molecule type" value="Genomic_DNA"/>
</dbReference>
<evidence type="ECO:0000256" key="4">
    <source>
        <dbReference type="ARBA" id="ARBA00022723"/>
    </source>
</evidence>
<keyword evidence="4" id="KW-0479">Metal-binding</keyword>
<evidence type="ECO:0000256" key="6">
    <source>
        <dbReference type="ARBA" id="ARBA00022786"/>
    </source>
</evidence>
<keyword evidence="5 8" id="KW-0863">Zinc-finger</keyword>
<evidence type="ECO:0000313" key="11">
    <source>
        <dbReference type="EMBL" id="DAD35150.1"/>
    </source>
</evidence>
<dbReference type="PROSITE" id="PS50089">
    <property type="entry name" value="ZF_RING_2"/>
    <property type="match status" value="1"/>
</dbReference>
<dbReference type="Proteomes" id="UP000607653">
    <property type="component" value="Unassembled WGS sequence"/>
</dbReference>
<feature type="compositionally biased region" description="Basic and acidic residues" evidence="9">
    <location>
        <begin position="1"/>
        <end position="11"/>
    </location>
</feature>
<dbReference type="GO" id="GO:0061630">
    <property type="term" value="F:ubiquitin protein ligase activity"/>
    <property type="evidence" value="ECO:0007669"/>
    <property type="project" value="UniProtKB-EC"/>
</dbReference>
<dbReference type="InterPro" id="IPR013083">
    <property type="entry name" value="Znf_RING/FYVE/PHD"/>
</dbReference>
<evidence type="ECO:0000256" key="5">
    <source>
        <dbReference type="ARBA" id="ARBA00022771"/>
    </source>
</evidence>
<dbReference type="AlphaFoldDB" id="A0A822YRK5"/>
<evidence type="ECO:0000256" key="2">
    <source>
        <dbReference type="ARBA" id="ARBA00012483"/>
    </source>
</evidence>
<feature type="compositionally biased region" description="Acidic residues" evidence="9">
    <location>
        <begin position="12"/>
        <end position="25"/>
    </location>
</feature>
<dbReference type="GO" id="GO:0008270">
    <property type="term" value="F:zinc ion binding"/>
    <property type="evidence" value="ECO:0007669"/>
    <property type="project" value="UniProtKB-KW"/>
</dbReference>
<organism evidence="11 12">
    <name type="scientific">Nelumbo nucifera</name>
    <name type="common">Sacred lotus</name>
    <dbReference type="NCBI Taxonomy" id="4432"/>
    <lineage>
        <taxon>Eukaryota</taxon>
        <taxon>Viridiplantae</taxon>
        <taxon>Streptophyta</taxon>
        <taxon>Embryophyta</taxon>
        <taxon>Tracheophyta</taxon>
        <taxon>Spermatophyta</taxon>
        <taxon>Magnoliopsida</taxon>
        <taxon>Proteales</taxon>
        <taxon>Nelumbonaceae</taxon>
        <taxon>Nelumbo</taxon>
    </lineage>
</organism>
<keyword evidence="12" id="KW-1185">Reference proteome</keyword>
<gene>
    <name evidence="11" type="ORF">HUJ06_005790</name>
</gene>
<feature type="region of interest" description="Disordered" evidence="9">
    <location>
        <begin position="1"/>
        <end position="26"/>
    </location>
</feature>
<dbReference type="Pfam" id="PF13639">
    <property type="entry name" value="zf-RING_2"/>
    <property type="match status" value="1"/>
</dbReference>